<feature type="transmembrane region" description="Helical" evidence="3">
    <location>
        <begin position="168"/>
        <end position="189"/>
    </location>
</feature>
<name>A0ABZ0HX20_9HYPH</name>
<keyword evidence="3" id="KW-0812">Transmembrane</keyword>
<dbReference type="Proteomes" id="UP001626536">
    <property type="component" value="Plasmid pRX1"/>
</dbReference>
<reference evidence="4 5" key="1">
    <citation type="submission" date="2023-10" db="EMBL/GenBank/DDBJ databases">
        <title>Novel methanotroph of the genus Methylocapsa from a subarctic wetland.</title>
        <authorList>
            <person name="Belova S.E."/>
            <person name="Oshkin I.Y."/>
            <person name="Miroshnikov K."/>
            <person name="Dedysh S.N."/>
        </authorList>
    </citation>
    <scope>NUCLEOTIDE SEQUENCE [LARGE SCALE GENOMIC DNA]</scope>
    <source>
        <strain evidence="4 5">RX1</strain>
        <plasmid evidence="4 5">pRX1</plasmid>
    </source>
</reference>
<evidence type="ECO:0000313" key="4">
    <source>
        <dbReference type="EMBL" id="WOJ91783.1"/>
    </source>
</evidence>
<protein>
    <submittedName>
        <fullName evidence="4">Uncharacterized protein</fullName>
    </submittedName>
</protein>
<organism evidence="4 5">
    <name type="scientific">Methylocapsa polymorpha</name>
    <dbReference type="NCBI Taxonomy" id="3080828"/>
    <lineage>
        <taxon>Bacteria</taxon>
        <taxon>Pseudomonadati</taxon>
        <taxon>Pseudomonadota</taxon>
        <taxon>Alphaproteobacteria</taxon>
        <taxon>Hyphomicrobiales</taxon>
        <taxon>Beijerinckiaceae</taxon>
        <taxon>Methylocapsa</taxon>
    </lineage>
</organism>
<dbReference type="EMBL" id="CP136863">
    <property type="protein sequence ID" value="WOJ91783.1"/>
    <property type="molecule type" value="Genomic_DNA"/>
</dbReference>
<evidence type="ECO:0000256" key="3">
    <source>
        <dbReference type="SAM" id="Phobius"/>
    </source>
</evidence>
<keyword evidence="5" id="KW-1185">Reference proteome</keyword>
<feature type="region of interest" description="Disordered" evidence="2">
    <location>
        <begin position="465"/>
        <end position="503"/>
    </location>
</feature>
<keyword evidence="3" id="KW-0472">Membrane</keyword>
<feature type="region of interest" description="Disordered" evidence="2">
    <location>
        <begin position="1"/>
        <end position="42"/>
    </location>
</feature>
<evidence type="ECO:0000256" key="1">
    <source>
        <dbReference type="SAM" id="Coils"/>
    </source>
</evidence>
<feature type="coiled-coil region" evidence="1">
    <location>
        <begin position="415"/>
        <end position="442"/>
    </location>
</feature>
<feature type="compositionally biased region" description="Low complexity" evidence="2">
    <location>
        <begin position="33"/>
        <end position="42"/>
    </location>
</feature>
<keyword evidence="4" id="KW-0614">Plasmid</keyword>
<dbReference type="RefSeq" id="WP_318655209.1">
    <property type="nucleotide sequence ID" value="NZ_CP136863.1"/>
</dbReference>
<evidence type="ECO:0000313" key="5">
    <source>
        <dbReference type="Proteomes" id="UP001626536"/>
    </source>
</evidence>
<feature type="compositionally biased region" description="Basic and acidic residues" evidence="2">
    <location>
        <begin position="1"/>
        <end position="23"/>
    </location>
</feature>
<gene>
    <name evidence="4" type="ORF">RZS28_18820</name>
</gene>
<keyword evidence="3" id="KW-1133">Transmembrane helix</keyword>
<feature type="compositionally biased region" description="Basic and acidic residues" evidence="2">
    <location>
        <begin position="317"/>
        <end position="359"/>
    </location>
</feature>
<sequence>MNKHIGNLDEKDVGRFEGEDDKGAGPVGATNGAASSAAASNEASPALIALPGEAPPALFAAARDEEDARSVESLQSSSASFSKRFAEGFARGRGFLRGAKTVAAKPDESPADREEPILALSGTEEPEVAGASGAAPIGLPGEILLSSSDEREQELVAPTARVGWRPPALIGGGLATVGILAFVVGSFVIPKATPKPLRVAEVGAPPVDVLIAPSAKIAAVPPRAPAADPVREAPVIINKDRLLTEVLSFKDGAGASAGGAAKPEAGQNPLAAAELVPTPVVAEVGADAPSAPSGAKADAASPVAGKLSAGPMLGGAEAEKTETEPRKSSESVEGRALEARTDRAETRAPRTPPREKKSGDAAAEVRVTSVRPSDLAKLAPVPGQAAAPIEGPGSGEAAKSAHITPAQETEVLAMVTELGAMLRDAKAEIAALRSDQQKLTGAVDGELADFRRRLSLTEARRALDSAKAQPAASAEPTPAALTLPASPSAVAPKPGTGSPKGAAIAEAPAAPIEAPRRYRVQAASPGLAMLAEIDRSGDEGAQLQVAVGQSVPGYGRVKSIAQRGTAWVIQTEQGAIQ</sequence>
<proteinExistence type="predicted"/>
<keyword evidence="1" id="KW-0175">Coiled coil</keyword>
<accession>A0ABZ0HX20</accession>
<feature type="region of interest" description="Disordered" evidence="2">
    <location>
        <begin position="287"/>
        <end position="404"/>
    </location>
</feature>
<feature type="compositionally biased region" description="Low complexity" evidence="2">
    <location>
        <begin position="468"/>
        <end position="492"/>
    </location>
</feature>
<evidence type="ECO:0000256" key="2">
    <source>
        <dbReference type="SAM" id="MobiDB-lite"/>
    </source>
</evidence>
<geneLocation type="plasmid" evidence="4 5">
    <name>pRX1</name>
</geneLocation>